<evidence type="ECO:0000256" key="5">
    <source>
        <dbReference type="ARBA" id="ARBA00022807"/>
    </source>
</evidence>
<dbReference type="GO" id="GO:0016579">
    <property type="term" value="P:protein deubiquitination"/>
    <property type="evidence" value="ECO:0007669"/>
    <property type="project" value="TreeGrafter"/>
</dbReference>
<dbReference type="InterPro" id="IPR036959">
    <property type="entry name" value="Peptidase_C12_UCH_sf"/>
</dbReference>
<dbReference type="EMBL" id="CAJVNV010000024">
    <property type="protein sequence ID" value="CAG7967229.1"/>
    <property type="molecule type" value="Genomic_DNA"/>
</dbReference>
<comment type="catalytic activity">
    <reaction evidence="1 6 7">
        <text>Thiol-dependent hydrolysis of ester, thioester, amide, peptide and isopeptide bonds formed by the C-terminal Gly of ubiquitin (a 76-residue protein attached to proteins as an intracellular targeting signal).</text>
        <dbReference type="EC" id="3.4.19.12"/>
    </reaction>
</comment>
<dbReference type="Pfam" id="PF01088">
    <property type="entry name" value="Peptidase_C12"/>
    <property type="match status" value="1"/>
</dbReference>
<comment type="similarity">
    <text evidence="6 7">Belongs to the peptidase C12 family.</text>
</comment>
<sequence length="431" mass="49219">MFCLYFSEINMGPRIKRRRLTDPEDPSDDICQPASRLEKDSWNGFCEIESEPALFNVMLREFGVKGVKIQEVVSLDEEMMAFLNKPVYGLIFLFRWREDNDGKQEATCPDGLWFANQTANNACASVALLNIVNNIPDIDLGENLRSFKEFTMPFTPALRGDAINNFEFVKRIHNSYARKMDILNSDLQLKTEATTKKKGSKGQAIDESNATFHFIAFMPVMGQLWKFDGLERQPRALGMHTPNRHAGMTLLTSVGECSEDDWLELVKPNLLDRMAAYEEEEIEFSILGLVRDPLPDLNNDLAVNVRSLEILNQRATSLCPSSDTLALDETVLGPEPSLSLTREEIDAAVIPPETLDDYQTCSDEKLQEYQQTISRSQRELRTRIREEQQSHRSDDEYAAGRRFDYGPAVRTWLRRLAQKQQLQELSALVAY</sequence>
<dbReference type="PROSITE" id="PS52049">
    <property type="entry name" value="ULD"/>
    <property type="match status" value="1"/>
</dbReference>
<evidence type="ECO:0000256" key="6">
    <source>
        <dbReference type="PROSITE-ProRule" id="PRU01393"/>
    </source>
</evidence>
<feature type="domain" description="UCH catalytic" evidence="8">
    <location>
        <begin position="44"/>
        <end position="291"/>
    </location>
</feature>
<dbReference type="AlphaFoldDB" id="A0A9W4HCJ4"/>
<dbReference type="CDD" id="cd09617">
    <property type="entry name" value="Peptidase_C12_UCH37_BAP1"/>
    <property type="match status" value="1"/>
</dbReference>
<feature type="site" description="Transition state stabilizer" evidence="6">
    <location>
        <position position="117"/>
    </location>
</feature>
<gene>
    <name evidence="9" type="ORF">PNAL_LOCUS945</name>
</gene>
<comment type="caution">
    <text evidence="9">The sequence shown here is derived from an EMBL/GenBank/DDBJ whole genome shotgun (WGS) entry which is preliminary data.</text>
</comment>
<evidence type="ECO:0000259" key="8">
    <source>
        <dbReference type="PROSITE" id="PS52048"/>
    </source>
</evidence>
<dbReference type="Proteomes" id="UP001153461">
    <property type="component" value="Unassembled WGS sequence"/>
</dbReference>
<dbReference type="PANTHER" id="PTHR10589:SF29">
    <property type="entry name" value="UBIQUITIN CARBOXYL-TERMINAL HYDROLASE"/>
    <property type="match status" value="1"/>
</dbReference>
<evidence type="ECO:0000256" key="3">
    <source>
        <dbReference type="ARBA" id="ARBA00022786"/>
    </source>
</evidence>
<dbReference type="FunFam" id="3.40.532.10:FF:000010">
    <property type="entry name" value="Ubiquitin carboxyl-terminal hydrolase"/>
    <property type="match status" value="1"/>
</dbReference>
<dbReference type="InterPro" id="IPR038765">
    <property type="entry name" value="Papain-like_cys_pep_sf"/>
</dbReference>
<dbReference type="EC" id="3.4.19.12" evidence="7"/>
<evidence type="ECO:0000256" key="2">
    <source>
        <dbReference type="ARBA" id="ARBA00022670"/>
    </source>
</evidence>
<proteinExistence type="inferred from homology"/>
<dbReference type="PROSITE" id="PS52048">
    <property type="entry name" value="UCH_DOMAIN"/>
    <property type="match status" value="1"/>
</dbReference>
<dbReference type="GO" id="GO:0006511">
    <property type="term" value="P:ubiquitin-dependent protein catabolic process"/>
    <property type="evidence" value="ECO:0007669"/>
    <property type="project" value="UniProtKB-UniRule"/>
</dbReference>
<protein>
    <recommendedName>
        <fullName evidence="7">Ubiquitin carboxyl-terminal hydrolase</fullName>
        <ecNumber evidence="7">3.4.19.12</ecNumber>
    </recommendedName>
</protein>
<evidence type="ECO:0000313" key="9">
    <source>
        <dbReference type="EMBL" id="CAG7967229.1"/>
    </source>
</evidence>
<organism evidence="9 10">
    <name type="scientific">Penicillium nalgiovense</name>
    <dbReference type="NCBI Taxonomy" id="60175"/>
    <lineage>
        <taxon>Eukaryota</taxon>
        <taxon>Fungi</taxon>
        <taxon>Dikarya</taxon>
        <taxon>Ascomycota</taxon>
        <taxon>Pezizomycotina</taxon>
        <taxon>Eurotiomycetes</taxon>
        <taxon>Eurotiomycetidae</taxon>
        <taxon>Eurotiales</taxon>
        <taxon>Aspergillaceae</taxon>
        <taxon>Penicillium</taxon>
    </lineage>
</organism>
<name>A0A9W4HCJ4_PENNA</name>
<dbReference type="GO" id="GO:0004843">
    <property type="term" value="F:cysteine-type deubiquitinase activity"/>
    <property type="evidence" value="ECO:0007669"/>
    <property type="project" value="UniProtKB-UniRule"/>
</dbReference>
<keyword evidence="2 6" id="KW-0645">Protease</keyword>
<feature type="active site" description="Proton donor" evidence="6">
    <location>
        <position position="213"/>
    </location>
</feature>
<feature type="site" description="Important for enzyme activity" evidence="6">
    <location>
        <position position="228"/>
    </location>
</feature>
<evidence type="ECO:0000256" key="7">
    <source>
        <dbReference type="RuleBase" id="RU361215"/>
    </source>
</evidence>
<dbReference type="InterPro" id="IPR001578">
    <property type="entry name" value="Peptidase_C12_UCH"/>
</dbReference>
<dbReference type="PRINTS" id="PR00707">
    <property type="entry name" value="UBCTHYDRLASE"/>
</dbReference>
<feature type="active site" description="Nucleophile" evidence="6">
    <location>
        <position position="123"/>
    </location>
</feature>
<dbReference type="OrthoDB" id="1924260at2759"/>
<accession>A0A9W4HCJ4</accession>
<keyword evidence="5 6" id="KW-0788">Thiol protease</keyword>
<dbReference type="SUPFAM" id="SSF54001">
    <property type="entry name" value="Cysteine proteinases"/>
    <property type="match status" value="1"/>
</dbReference>
<dbReference type="PANTHER" id="PTHR10589">
    <property type="entry name" value="UBIQUITIN CARBOXYL-TERMINAL HYDROLASE"/>
    <property type="match status" value="1"/>
</dbReference>
<evidence type="ECO:0000313" key="10">
    <source>
        <dbReference type="Proteomes" id="UP001153461"/>
    </source>
</evidence>
<dbReference type="GO" id="GO:0005737">
    <property type="term" value="C:cytoplasm"/>
    <property type="evidence" value="ECO:0007669"/>
    <property type="project" value="TreeGrafter"/>
</dbReference>
<keyword evidence="4 6" id="KW-0378">Hydrolase</keyword>
<evidence type="ECO:0000256" key="1">
    <source>
        <dbReference type="ARBA" id="ARBA00000707"/>
    </source>
</evidence>
<keyword evidence="3 6" id="KW-0833">Ubl conjugation pathway</keyword>
<reference evidence="9" key="1">
    <citation type="submission" date="2021-07" db="EMBL/GenBank/DDBJ databases">
        <authorList>
            <person name="Branca A.L. A."/>
        </authorList>
    </citation>
    <scope>NUCLEOTIDE SEQUENCE</scope>
</reference>
<dbReference type="Gene3D" id="3.40.532.10">
    <property type="entry name" value="Peptidase C12, ubiquitin carboxyl-terminal hydrolase"/>
    <property type="match status" value="1"/>
</dbReference>
<evidence type="ECO:0000256" key="4">
    <source>
        <dbReference type="ARBA" id="ARBA00022801"/>
    </source>
</evidence>